<dbReference type="CDD" id="cd17324">
    <property type="entry name" value="MFS_NepI_like"/>
    <property type="match status" value="1"/>
</dbReference>
<feature type="transmembrane region" description="Helical" evidence="4">
    <location>
        <begin position="279"/>
        <end position="296"/>
    </location>
</feature>
<protein>
    <submittedName>
        <fullName evidence="6">Sugar transporter</fullName>
    </submittedName>
</protein>
<evidence type="ECO:0000256" key="3">
    <source>
        <dbReference type="ARBA" id="ARBA00023136"/>
    </source>
</evidence>
<dbReference type="Proteomes" id="UP000637267">
    <property type="component" value="Unassembled WGS sequence"/>
</dbReference>
<evidence type="ECO:0000313" key="7">
    <source>
        <dbReference type="Proteomes" id="UP000637267"/>
    </source>
</evidence>
<dbReference type="PANTHER" id="PTHR42910:SF1">
    <property type="entry name" value="MAJOR FACILITATOR SUPERFAMILY (MFS) PROFILE DOMAIN-CONTAINING PROTEIN"/>
    <property type="match status" value="1"/>
</dbReference>
<dbReference type="InterPro" id="IPR036259">
    <property type="entry name" value="MFS_trans_sf"/>
</dbReference>
<sequence length="401" mass="41614">MDGSAHRLSGAQVALMSFSTGLVVASNYYAQPLLHTLASEFGLTAAGAGVIITVAQLSYAVGLLLLVPLGDLLERRSMIVGMTLLCAVGLLITASAPSLALVLLGTAIAALFAVVSQVLVPLGATLAAPEQRGKVVGTLMSGLLLGILLARTVAGGLSSLGDWRTVYWVAAGVMIITAIALARVLPHHHEHAGLPYHKLLASVFTLFAHEPVLRLRALLGAFSFAIFSVLWTSMAFLLASDPYHFSDGAIGLFGLVGAAGALAANLAGRLADKGKTDTTTWAGLILLLLSWVPIALAKESIVALLIGILVLDLAVQGVHVTNQNVIYKLFPHARNRVTAGYMTSYFIGGSTGSLLSATAYAHWGWNGVSAVGALLSLCGLLAWVLWRQVGGMPAAVAQARG</sequence>
<evidence type="ECO:0000256" key="1">
    <source>
        <dbReference type="ARBA" id="ARBA00022692"/>
    </source>
</evidence>
<dbReference type="EMBL" id="BMLX01000004">
    <property type="protein sequence ID" value="GGP22969.1"/>
    <property type="molecule type" value="Genomic_DNA"/>
</dbReference>
<feature type="transmembrane region" description="Helical" evidence="4">
    <location>
        <begin position="135"/>
        <end position="154"/>
    </location>
</feature>
<dbReference type="Pfam" id="PF07690">
    <property type="entry name" value="MFS_1"/>
    <property type="match status" value="1"/>
</dbReference>
<feature type="transmembrane region" description="Helical" evidence="4">
    <location>
        <begin position="342"/>
        <end position="361"/>
    </location>
</feature>
<feature type="transmembrane region" description="Helical" evidence="4">
    <location>
        <begin position="249"/>
        <end position="267"/>
    </location>
</feature>
<dbReference type="RefSeq" id="WP_188705151.1">
    <property type="nucleotide sequence ID" value="NZ_BMLX01000004.1"/>
</dbReference>
<feature type="domain" description="Major facilitator superfamily (MFS) profile" evidence="5">
    <location>
        <begin position="5"/>
        <end position="390"/>
    </location>
</feature>
<evidence type="ECO:0000256" key="2">
    <source>
        <dbReference type="ARBA" id="ARBA00022989"/>
    </source>
</evidence>
<keyword evidence="3 4" id="KW-0472">Membrane</keyword>
<evidence type="ECO:0000313" key="6">
    <source>
        <dbReference type="EMBL" id="GGP22969.1"/>
    </source>
</evidence>
<dbReference type="Gene3D" id="1.20.1250.20">
    <property type="entry name" value="MFS general substrate transporter like domains"/>
    <property type="match status" value="1"/>
</dbReference>
<evidence type="ECO:0000259" key="5">
    <source>
        <dbReference type="PROSITE" id="PS50850"/>
    </source>
</evidence>
<keyword evidence="6" id="KW-0762">Sugar transport</keyword>
<keyword evidence="6" id="KW-0813">Transport</keyword>
<organism evidence="6 7">
    <name type="scientific">Silvimonas iriomotensis</name>
    <dbReference type="NCBI Taxonomy" id="449662"/>
    <lineage>
        <taxon>Bacteria</taxon>
        <taxon>Pseudomonadati</taxon>
        <taxon>Pseudomonadota</taxon>
        <taxon>Betaproteobacteria</taxon>
        <taxon>Neisseriales</taxon>
        <taxon>Chitinibacteraceae</taxon>
        <taxon>Silvimonas</taxon>
    </lineage>
</organism>
<dbReference type="InterPro" id="IPR011701">
    <property type="entry name" value="MFS"/>
</dbReference>
<feature type="transmembrane region" description="Helical" evidence="4">
    <location>
        <begin position="42"/>
        <end position="67"/>
    </location>
</feature>
<name>A0ABQ2PBQ6_9NEIS</name>
<feature type="transmembrane region" description="Helical" evidence="4">
    <location>
        <begin position="302"/>
        <end position="321"/>
    </location>
</feature>
<feature type="transmembrane region" description="Helical" evidence="4">
    <location>
        <begin position="166"/>
        <end position="185"/>
    </location>
</feature>
<evidence type="ECO:0000256" key="4">
    <source>
        <dbReference type="SAM" id="Phobius"/>
    </source>
</evidence>
<gene>
    <name evidence="6" type="ORF">GCM10010970_29690</name>
</gene>
<accession>A0ABQ2PBQ6</accession>
<reference evidence="7" key="1">
    <citation type="journal article" date="2019" name="Int. J. Syst. Evol. Microbiol.">
        <title>The Global Catalogue of Microorganisms (GCM) 10K type strain sequencing project: providing services to taxonomists for standard genome sequencing and annotation.</title>
        <authorList>
            <consortium name="The Broad Institute Genomics Platform"/>
            <consortium name="The Broad Institute Genome Sequencing Center for Infectious Disease"/>
            <person name="Wu L."/>
            <person name="Ma J."/>
        </authorList>
    </citation>
    <scope>NUCLEOTIDE SEQUENCE [LARGE SCALE GENOMIC DNA]</scope>
    <source>
        <strain evidence="7">CGMCC 1.8859</strain>
    </source>
</reference>
<dbReference type="PANTHER" id="PTHR42910">
    <property type="entry name" value="TRANSPORTER SCO4007-RELATED"/>
    <property type="match status" value="1"/>
</dbReference>
<feature type="transmembrane region" description="Helical" evidence="4">
    <location>
        <begin position="107"/>
        <end position="128"/>
    </location>
</feature>
<dbReference type="InterPro" id="IPR020846">
    <property type="entry name" value="MFS_dom"/>
</dbReference>
<proteinExistence type="predicted"/>
<feature type="transmembrane region" description="Helical" evidence="4">
    <location>
        <begin position="79"/>
        <end position="101"/>
    </location>
</feature>
<keyword evidence="7" id="KW-1185">Reference proteome</keyword>
<dbReference type="PROSITE" id="PS50850">
    <property type="entry name" value="MFS"/>
    <property type="match status" value="1"/>
</dbReference>
<dbReference type="SUPFAM" id="SSF103473">
    <property type="entry name" value="MFS general substrate transporter"/>
    <property type="match status" value="1"/>
</dbReference>
<keyword evidence="1 4" id="KW-0812">Transmembrane</keyword>
<feature type="transmembrane region" description="Helical" evidence="4">
    <location>
        <begin position="367"/>
        <end position="386"/>
    </location>
</feature>
<keyword evidence="2 4" id="KW-1133">Transmembrane helix</keyword>
<comment type="caution">
    <text evidence="6">The sequence shown here is derived from an EMBL/GenBank/DDBJ whole genome shotgun (WGS) entry which is preliminary data.</text>
</comment>
<feature type="transmembrane region" description="Helical" evidence="4">
    <location>
        <begin position="12"/>
        <end position="30"/>
    </location>
</feature>
<feature type="transmembrane region" description="Helical" evidence="4">
    <location>
        <begin position="217"/>
        <end position="237"/>
    </location>
</feature>